<dbReference type="PANTHER" id="PTHR38686">
    <property type="entry name" value="APOLIPOPROTEIN N-ACYLTRANSFERASE"/>
    <property type="match status" value="1"/>
</dbReference>
<organism evidence="11 12">
    <name type="scientific">Gilvimarinus xylanilyticus</name>
    <dbReference type="NCBI Taxonomy" id="2944139"/>
    <lineage>
        <taxon>Bacteria</taxon>
        <taxon>Pseudomonadati</taxon>
        <taxon>Pseudomonadota</taxon>
        <taxon>Gammaproteobacteria</taxon>
        <taxon>Cellvibrionales</taxon>
        <taxon>Cellvibrionaceae</taxon>
        <taxon>Gilvimarinus</taxon>
    </lineage>
</organism>
<keyword evidence="7 9" id="KW-0472">Membrane</keyword>
<comment type="subcellular location">
    <subcellularLocation>
        <location evidence="1 9">Cell membrane</location>
        <topology evidence="1 9">Multi-pass membrane protein</topology>
    </subcellularLocation>
</comment>
<evidence type="ECO:0000256" key="8">
    <source>
        <dbReference type="ARBA" id="ARBA00023315"/>
    </source>
</evidence>
<dbReference type="Pfam" id="PF20154">
    <property type="entry name" value="LNT_N"/>
    <property type="match status" value="1"/>
</dbReference>
<keyword evidence="5 9" id="KW-0812">Transmembrane</keyword>
<feature type="transmembrane region" description="Helical" evidence="9">
    <location>
        <begin position="174"/>
        <end position="201"/>
    </location>
</feature>
<accession>A0A9X2HUB0</accession>
<evidence type="ECO:0000256" key="6">
    <source>
        <dbReference type="ARBA" id="ARBA00022989"/>
    </source>
</evidence>
<evidence type="ECO:0000256" key="5">
    <source>
        <dbReference type="ARBA" id="ARBA00022692"/>
    </source>
</evidence>
<evidence type="ECO:0000256" key="3">
    <source>
        <dbReference type="ARBA" id="ARBA00022475"/>
    </source>
</evidence>
<dbReference type="Gene3D" id="3.60.110.10">
    <property type="entry name" value="Carbon-nitrogen hydrolase"/>
    <property type="match status" value="1"/>
</dbReference>
<keyword evidence="8 9" id="KW-0012">Acyltransferase</keyword>
<dbReference type="GO" id="GO:0005886">
    <property type="term" value="C:plasma membrane"/>
    <property type="evidence" value="ECO:0007669"/>
    <property type="project" value="UniProtKB-SubCell"/>
</dbReference>
<dbReference type="InterPro" id="IPR036526">
    <property type="entry name" value="C-N_Hydrolase_sf"/>
</dbReference>
<evidence type="ECO:0000313" key="12">
    <source>
        <dbReference type="Proteomes" id="UP001139319"/>
    </source>
</evidence>
<comment type="function">
    <text evidence="9">Catalyzes the phospholipid dependent N-acylation of the N-terminal cysteine of apolipoprotein, the last step in lipoprotein maturation.</text>
</comment>
<dbReference type="NCBIfam" id="TIGR00546">
    <property type="entry name" value="lnt"/>
    <property type="match status" value="1"/>
</dbReference>
<evidence type="ECO:0000256" key="2">
    <source>
        <dbReference type="ARBA" id="ARBA00010065"/>
    </source>
</evidence>
<comment type="pathway">
    <text evidence="9">Protein modification; lipoprotein biosynthesis (N-acyl transfer).</text>
</comment>
<feature type="transmembrane region" description="Helical" evidence="9">
    <location>
        <begin position="136"/>
        <end position="154"/>
    </location>
</feature>
<evidence type="ECO:0000256" key="9">
    <source>
        <dbReference type="HAMAP-Rule" id="MF_01148"/>
    </source>
</evidence>
<dbReference type="AlphaFoldDB" id="A0A9X2HUB0"/>
<sequence>MPPGSNETVITGSVRRGLHRLRWYNAGALALLAGALQPLALAPFNLWPLALLGLVVFPLLLFKVSARRAWWVSLAFGIGLYGVGVSWVYVAIHQFGSAPVWLAALLTALFVAFMALIFAAPFVLCRSLIGQGRLGIMLAFPACYLLGEWLRTWLLTGFPWLYVGYGHLETPLAAWAPLIGVMGVGLIAVFSAATIAAWGFFMRPSANLWMASIMVVGLWALGWPLADMSWSKINRDQPISVAMVQPNVAQELKWDPAFAQPTLDRLMALSEPHWDADWLIWPEAAIPLTYHNASDFLNRINRRAGETQTGLVSGIIYDDRPRQRYYNSVFGLGEAMGIYHKKRLVPFGEYVPLEAWLRGTIEFFDLPTSYINLGPDEQNGLLIGDVSIAPSICYEVVYPTLVAESARNRNVLLTVSNDAWFADSIGPLQHLQMAQMRALETGRYLLRSTNNGVSAIVDPQGKIVARSRQFVSATLSGTIYPAYGDTPFMRWGSWPVVVLALALLLGLWVSRGRL</sequence>
<keyword evidence="6 9" id="KW-1133">Transmembrane helix</keyword>
<evidence type="ECO:0000313" key="11">
    <source>
        <dbReference type="EMBL" id="MCP8897769.1"/>
    </source>
</evidence>
<comment type="catalytic activity">
    <reaction evidence="9">
        <text>N-terminal S-1,2-diacyl-sn-glyceryl-L-cysteinyl-[lipoprotein] + a glycerophospholipid = N-acyl-S-1,2-diacyl-sn-glyceryl-L-cysteinyl-[lipoprotein] + a 2-acyl-sn-glycero-3-phospholipid + H(+)</text>
        <dbReference type="Rhea" id="RHEA:48228"/>
        <dbReference type="Rhea" id="RHEA-COMP:14681"/>
        <dbReference type="Rhea" id="RHEA-COMP:14684"/>
        <dbReference type="ChEBI" id="CHEBI:15378"/>
        <dbReference type="ChEBI" id="CHEBI:136912"/>
        <dbReference type="ChEBI" id="CHEBI:140656"/>
        <dbReference type="ChEBI" id="CHEBI:140657"/>
        <dbReference type="ChEBI" id="CHEBI:140660"/>
        <dbReference type="EC" id="2.3.1.269"/>
    </reaction>
</comment>
<keyword evidence="12" id="KW-1185">Reference proteome</keyword>
<evidence type="ECO:0000256" key="7">
    <source>
        <dbReference type="ARBA" id="ARBA00023136"/>
    </source>
</evidence>
<reference evidence="11" key="1">
    <citation type="submission" date="2022-05" db="EMBL/GenBank/DDBJ databases">
        <authorList>
            <person name="Sun H.-N."/>
        </authorList>
    </citation>
    <scope>NUCLEOTIDE SEQUENCE</scope>
    <source>
        <strain evidence="11">HB14</strain>
    </source>
</reference>
<dbReference type="EC" id="2.3.1.269" evidence="9"/>
<dbReference type="PANTHER" id="PTHR38686:SF1">
    <property type="entry name" value="APOLIPOPROTEIN N-ACYLTRANSFERASE"/>
    <property type="match status" value="1"/>
</dbReference>
<dbReference type="SUPFAM" id="SSF56317">
    <property type="entry name" value="Carbon-nitrogen hydrolase"/>
    <property type="match status" value="1"/>
</dbReference>
<dbReference type="RefSeq" id="WP_253966069.1">
    <property type="nucleotide sequence ID" value="NZ_JAMFTH010000001.1"/>
</dbReference>
<dbReference type="GO" id="GO:0016410">
    <property type="term" value="F:N-acyltransferase activity"/>
    <property type="evidence" value="ECO:0007669"/>
    <property type="project" value="UniProtKB-UniRule"/>
</dbReference>
<dbReference type="Pfam" id="PF00795">
    <property type="entry name" value="CN_hydrolase"/>
    <property type="match status" value="1"/>
</dbReference>
<feature type="domain" description="CN hydrolase" evidence="10">
    <location>
        <begin position="244"/>
        <end position="481"/>
    </location>
</feature>
<feature type="transmembrane region" description="Helical" evidence="9">
    <location>
        <begin position="21"/>
        <end position="40"/>
    </location>
</feature>
<dbReference type="GO" id="GO:0042158">
    <property type="term" value="P:lipoprotein biosynthetic process"/>
    <property type="evidence" value="ECO:0007669"/>
    <property type="project" value="UniProtKB-UniRule"/>
</dbReference>
<feature type="transmembrane region" description="Helical" evidence="9">
    <location>
        <begin position="208"/>
        <end position="226"/>
    </location>
</feature>
<dbReference type="PROSITE" id="PS50263">
    <property type="entry name" value="CN_HYDROLASE"/>
    <property type="match status" value="1"/>
</dbReference>
<dbReference type="InterPro" id="IPR045378">
    <property type="entry name" value="LNT_N"/>
</dbReference>
<evidence type="ECO:0000256" key="1">
    <source>
        <dbReference type="ARBA" id="ARBA00004651"/>
    </source>
</evidence>
<dbReference type="Proteomes" id="UP001139319">
    <property type="component" value="Unassembled WGS sequence"/>
</dbReference>
<protein>
    <recommendedName>
        <fullName evidence="9">Apolipoprotein N-acyltransferase</fullName>
        <shortName evidence="9">ALP N-acyltransferase</shortName>
        <ecNumber evidence="9">2.3.1.269</ecNumber>
    </recommendedName>
</protein>
<dbReference type="EMBL" id="JAMFTH010000001">
    <property type="protein sequence ID" value="MCP8897769.1"/>
    <property type="molecule type" value="Genomic_DNA"/>
</dbReference>
<dbReference type="HAMAP" id="MF_01148">
    <property type="entry name" value="Lnt"/>
    <property type="match status" value="1"/>
</dbReference>
<name>A0A9X2HUB0_9GAMM</name>
<dbReference type="CDD" id="cd07571">
    <property type="entry name" value="ALP_N-acyl_transferase"/>
    <property type="match status" value="1"/>
</dbReference>
<proteinExistence type="inferred from homology"/>
<dbReference type="InterPro" id="IPR004563">
    <property type="entry name" value="Apolipo_AcylTrfase"/>
</dbReference>
<evidence type="ECO:0000259" key="10">
    <source>
        <dbReference type="PROSITE" id="PS50263"/>
    </source>
</evidence>
<comment type="caution">
    <text evidence="11">The sequence shown here is derived from an EMBL/GenBank/DDBJ whole genome shotgun (WGS) entry which is preliminary data.</text>
</comment>
<feature type="transmembrane region" description="Helical" evidence="9">
    <location>
        <begin position="98"/>
        <end position="124"/>
    </location>
</feature>
<keyword evidence="3 9" id="KW-1003">Cell membrane</keyword>
<feature type="transmembrane region" description="Helical" evidence="9">
    <location>
        <begin position="491"/>
        <end position="509"/>
    </location>
</feature>
<keyword evidence="4 9" id="KW-0808">Transferase</keyword>
<evidence type="ECO:0000256" key="4">
    <source>
        <dbReference type="ARBA" id="ARBA00022679"/>
    </source>
</evidence>
<gene>
    <name evidence="9 11" type="primary">lnt</name>
    <name evidence="11" type="ORF">M6D89_00495</name>
</gene>
<dbReference type="InterPro" id="IPR003010">
    <property type="entry name" value="C-N_Hydrolase"/>
</dbReference>
<comment type="similarity">
    <text evidence="2 9">Belongs to the CN hydrolase family. Apolipoprotein N-acyltransferase subfamily.</text>
</comment>
<reference evidence="11" key="2">
    <citation type="submission" date="2023-01" db="EMBL/GenBank/DDBJ databases">
        <title>Gilvimarinus xylanilyticus HB14 isolated from Caulerpa lentillifera aquaculture base in Hainan, China.</title>
        <authorList>
            <person name="Zhang Y.-J."/>
        </authorList>
    </citation>
    <scope>NUCLEOTIDE SEQUENCE</scope>
    <source>
        <strain evidence="11">HB14</strain>
    </source>
</reference>
<feature type="transmembrane region" description="Helical" evidence="9">
    <location>
        <begin position="69"/>
        <end position="92"/>
    </location>
</feature>
<feature type="transmembrane region" description="Helical" evidence="9">
    <location>
        <begin position="46"/>
        <end position="62"/>
    </location>
</feature>